<feature type="compositionally biased region" description="Basic and acidic residues" evidence="8">
    <location>
        <begin position="917"/>
        <end position="928"/>
    </location>
</feature>
<keyword evidence="7" id="KW-0131">Cell cycle</keyword>
<dbReference type="FunFam" id="1.10.472.10:FF:000035">
    <property type="entry name" value="RB transcriptional corepressor-like 1"/>
    <property type="match status" value="1"/>
</dbReference>
<feature type="domain" description="Cyclin-like" evidence="9">
    <location>
        <begin position="810"/>
        <end position="978"/>
    </location>
</feature>
<dbReference type="PANTHER" id="PTHR13742">
    <property type="entry name" value="RETINOBLASTOMA-ASSOCIATED PROTEIN RB -RELATED"/>
    <property type="match status" value="1"/>
</dbReference>
<feature type="domain" description="Retinoblastoma-associated protein A-box" evidence="11">
    <location>
        <begin position="375"/>
        <end position="571"/>
    </location>
</feature>
<dbReference type="GO" id="GO:0005667">
    <property type="term" value="C:transcription regulator complex"/>
    <property type="evidence" value="ECO:0007669"/>
    <property type="project" value="TreeGrafter"/>
</dbReference>
<dbReference type="Pfam" id="PF11934">
    <property type="entry name" value="DUF3452"/>
    <property type="match status" value="1"/>
</dbReference>
<dbReference type="InterPro" id="IPR002719">
    <property type="entry name" value="RB_B"/>
</dbReference>
<dbReference type="InterPro" id="IPR013763">
    <property type="entry name" value="Cyclin-like_dom"/>
</dbReference>
<dbReference type="SMART" id="SM01367">
    <property type="entry name" value="DUF3452"/>
    <property type="match status" value="1"/>
</dbReference>
<evidence type="ECO:0000256" key="2">
    <source>
        <dbReference type="ARBA" id="ARBA00009475"/>
    </source>
</evidence>
<dbReference type="InterPro" id="IPR036915">
    <property type="entry name" value="Cyclin-like_sf"/>
</dbReference>
<feature type="non-terminal residue" evidence="12">
    <location>
        <position position="1"/>
    </location>
</feature>
<dbReference type="SMART" id="SM00385">
    <property type="entry name" value="CYCLIN"/>
    <property type="match status" value="1"/>
</dbReference>
<evidence type="ECO:0000259" key="10">
    <source>
        <dbReference type="SMART" id="SM01367"/>
    </source>
</evidence>
<feature type="compositionally biased region" description="Low complexity" evidence="8">
    <location>
        <begin position="901"/>
        <end position="913"/>
    </location>
</feature>
<evidence type="ECO:0000259" key="9">
    <source>
        <dbReference type="SMART" id="SM00385"/>
    </source>
</evidence>
<feature type="compositionally biased region" description="Low complexity" evidence="8">
    <location>
        <begin position="929"/>
        <end position="944"/>
    </location>
</feature>
<keyword evidence="5" id="KW-0804">Transcription</keyword>
<dbReference type="Gene3D" id="1.10.472.140">
    <property type="match status" value="1"/>
</dbReference>
<dbReference type="SMART" id="SM01368">
    <property type="entry name" value="RB_A"/>
    <property type="match status" value="1"/>
</dbReference>
<dbReference type="InterPro" id="IPR028309">
    <property type="entry name" value="RB_fam"/>
</dbReference>
<name>A0A1E1XA15_9ACAR</name>
<dbReference type="GO" id="GO:0005634">
    <property type="term" value="C:nucleus"/>
    <property type="evidence" value="ECO:0007669"/>
    <property type="project" value="UniProtKB-SubCell"/>
</dbReference>
<comment type="subcellular location">
    <subcellularLocation>
        <location evidence="1">Nucleus</location>
    </subcellularLocation>
</comment>
<dbReference type="GO" id="GO:0000977">
    <property type="term" value="F:RNA polymerase II transcription regulatory region sequence-specific DNA binding"/>
    <property type="evidence" value="ECO:0007669"/>
    <property type="project" value="TreeGrafter"/>
</dbReference>
<reference evidence="12" key="1">
    <citation type="journal article" date="2017" name="Front. Cell. Infect. Microbiol.">
        <title>The Distinct Transcriptional Response of the Midgut of Amblyomma sculptum and Amblyomma aureolatum Ticks to Rickettsia rickettsii Correlates to Their Differences in Susceptibility to Infection.</title>
        <authorList>
            <person name="Martins L.A."/>
            <person name="Galletti M.F.B.M."/>
            <person name="Ribeiro J.M."/>
            <person name="Fujita A."/>
            <person name="Costa F.B."/>
            <person name="Labruna M.B."/>
            <person name="Daffre S."/>
            <person name="Fogaca A.C."/>
        </authorList>
    </citation>
    <scope>NUCLEOTIDE SEQUENCE</scope>
</reference>
<keyword evidence="3" id="KW-0678">Repressor</keyword>
<evidence type="ECO:0000313" key="12">
    <source>
        <dbReference type="EMBL" id="JAT95931.1"/>
    </source>
</evidence>
<evidence type="ECO:0000256" key="8">
    <source>
        <dbReference type="SAM" id="MobiDB-lite"/>
    </source>
</evidence>
<evidence type="ECO:0000256" key="3">
    <source>
        <dbReference type="ARBA" id="ARBA00022491"/>
    </source>
</evidence>
<dbReference type="AlphaFoldDB" id="A0A1E1XA15"/>
<dbReference type="Pfam" id="PF01857">
    <property type="entry name" value="RB_B"/>
    <property type="match status" value="1"/>
</dbReference>
<evidence type="ECO:0000256" key="5">
    <source>
        <dbReference type="ARBA" id="ARBA00023163"/>
    </source>
</evidence>
<protein>
    <submittedName>
        <fullName evidence="12">Putative rb retinoblastoma tumor suppressor-related protein</fullName>
    </submittedName>
</protein>
<accession>A0A1E1XA15</accession>
<dbReference type="InterPro" id="IPR002720">
    <property type="entry name" value="RB_A"/>
</dbReference>
<evidence type="ECO:0000256" key="1">
    <source>
        <dbReference type="ARBA" id="ARBA00004123"/>
    </source>
</evidence>
<dbReference type="GO" id="GO:2000134">
    <property type="term" value="P:negative regulation of G1/S transition of mitotic cell cycle"/>
    <property type="evidence" value="ECO:0007669"/>
    <property type="project" value="TreeGrafter"/>
</dbReference>
<comment type="similarity">
    <text evidence="2">Belongs to the retinoblastoma protein (RB) family.</text>
</comment>
<dbReference type="EMBL" id="GFAC01003257">
    <property type="protein sequence ID" value="JAT95931.1"/>
    <property type="molecule type" value="mRNA"/>
</dbReference>
<dbReference type="Pfam" id="PF01858">
    <property type="entry name" value="RB_A"/>
    <property type="match status" value="1"/>
</dbReference>
<keyword evidence="6" id="KW-0539">Nucleus</keyword>
<evidence type="ECO:0000259" key="11">
    <source>
        <dbReference type="SMART" id="SM01368"/>
    </source>
</evidence>
<dbReference type="PANTHER" id="PTHR13742:SF17">
    <property type="entry name" value="RE32990P-RELATED"/>
    <property type="match status" value="1"/>
</dbReference>
<dbReference type="GO" id="GO:0006357">
    <property type="term" value="P:regulation of transcription by RNA polymerase II"/>
    <property type="evidence" value="ECO:0007669"/>
    <property type="project" value="InterPro"/>
</dbReference>
<organism evidence="12">
    <name type="scientific">Amblyomma aureolatum</name>
    <dbReference type="NCBI Taxonomy" id="187763"/>
    <lineage>
        <taxon>Eukaryota</taxon>
        <taxon>Metazoa</taxon>
        <taxon>Ecdysozoa</taxon>
        <taxon>Arthropoda</taxon>
        <taxon>Chelicerata</taxon>
        <taxon>Arachnida</taxon>
        <taxon>Acari</taxon>
        <taxon>Parasitiformes</taxon>
        <taxon>Ixodida</taxon>
        <taxon>Ixodoidea</taxon>
        <taxon>Ixodidae</taxon>
        <taxon>Amblyomminae</taxon>
        <taxon>Amblyomma</taxon>
    </lineage>
</organism>
<evidence type="ECO:0000256" key="6">
    <source>
        <dbReference type="ARBA" id="ARBA00023242"/>
    </source>
</evidence>
<sequence length="1110" mass="124680">EGDQEIRARFQEVCSSLNMDRLTSDQALNTYESISMNYTLEGNNLHWIACALYVECRSGNVPTVAQTSRIEGNCVSLTRLLSICCISLLEFFTKMKKWADMANLNERMRQRIETIEKSFCVTAKIYEKYAQIFANVFKEHQGGAQRRSIKPAKRRVHRPAQCNSNDMFHFIWTLYVYIKGRFSAICCDLVNCYHLLLCCIDYGYCTALAAKRTDLLSPAFYEAHQEKLKDSDNQDAGIIRELVKSHDGNFEDASVLKAHYFRYPIQQLMEEKILLGDLKTLALSLDPTAFDSSMKKLNKTYEEGVLKEGELDERIFLDDNAQERIGTPRHTLDSVQRELRMSHADTVAKLVEIPQLLTPLTGRSNLHNREAINRSPVSTATQCASKLQALLAGCKNAPSKELQDLFSTFDPSLEASILETVKTMGDTFCNAYAQPVSDQRSSNAHMDFARKRLQLGETLFYKALENIVNIEVRQHKPNTDLTAHLSHIVFLQSLFACCLEIVMFCYNSQREFPWILEVFNLMPYNFYKIIEPLIRAEEGLWREVVKHLNHIEEQILECLAWKDDSPLWDTIEHSEQSVPACKEVLLQRQIETFQESDSSDVSEAQSPVAHVPFRSLKGDPDGSQSSRKACMADVTLPSELCEGPICQPSDPGGRFSIGAGWSQCVAAPCLCGFDMAAFDADVALSPVSVAERFQSPGSAVRRRLFAPNSTGGGASASLQQSHRVESGTMGQTRTVSITVQPLQGSCTTRYMPVDGKGAAPAADNTRPNIVTLSTAPVPAPASDPEGPKEKTLRSGSLALFFRKVYHLAGVRFQDICARLGITQKDIQLKIWTCFEHSIVCQTDLMRDRHLDQLILCAVYVITKVTRVEKSFQEILHCYRQQPQNKSHVYRSVLLRKNPTHSDNSSRTGSNSSSPVPAEKEDGDNKRTELLSSTRSSSTLPLMLPNSQPPTPTRLAGTATQFEFDERGDIIKFYNEIYRKRMTSFAIKFSPDSSKNESVGLTPLPRAKCMVNSPRRQVSHNRKVFVSPLKAGCYPVSPKHHTYHFSQSPAKDLRVINRLVSSSDSVSKRILHEDDNSEDESPATKRCFFKKIQTVMKERQDVCGGGSSSDN</sequence>
<feature type="domain" description="Retinoblastoma-associated protein N-terminal" evidence="10">
    <location>
        <begin position="59"/>
        <end position="206"/>
    </location>
</feature>
<evidence type="ECO:0000256" key="7">
    <source>
        <dbReference type="ARBA" id="ARBA00023306"/>
    </source>
</evidence>
<keyword evidence="4" id="KW-0805">Transcription regulation</keyword>
<dbReference type="SUPFAM" id="SSF47954">
    <property type="entry name" value="Cyclin-like"/>
    <property type="match status" value="2"/>
</dbReference>
<feature type="region of interest" description="Disordered" evidence="8">
    <location>
        <begin position="897"/>
        <end position="954"/>
    </location>
</feature>
<dbReference type="GO" id="GO:0030154">
    <property type="term" value="P:cell differentiation"/>
    <property type="evidence" value="ECO:0007669"/>
    <property type="project" value="TreeGrafter"/>
</dbReference>
<dbReference type="Gene3D" id="1.10.472.10">
    <property type="entry name" value="Cyclin-like"/>
    <property type="match status" value="3"/>
</dbReference>
<evidence type="ECO:0000256" key="4">
    <source>
        <dbReference type="ARBA" id="ARBA00023015"/>
    </source>
</evidence>
<dbReference type="InterPro" id="IPR024599">
    <property type="entry name" value="RB_N"/>
</dbReference>
<dbReference type="GO" id="GO:0000785">
    <property type="term" value="C:chromatin"/>
    <property type="evidence" value="ECO:0007669"/>
    <property type="project" value="TreeGrafter"/>
</dbReference>
<proteinExistence type="evidence at transcript level"/>